<dbReference type="InterPro" id="IPR012337">
    <property type="entry name" value="RNaseH-like_sf"/>
</dbReference>
<name>A0A3D9UT80_9MICO</name>
<dbReference type="PANTHER" id="PTHR35004:SF8">
    <property type="entry name" value="TRANSPOSASE RV3428C-RELATED"/>
    <property type="match status" value="1"/>
</dbReference>
<dbReference type="Proteomes" id="UP000256253">
    <property type="component" value="Unassembled WGS sequence"/>
</dbReference>
<evidence type="ECO:0000256" key="1">
    <source>
        <dbReference type="ARBA" id="ARBA00009277"/>
    </source>
</evidence>
<organism evidence="4 5">
    <name type="scientific">Calidifontibacter indicus</name>
    <dbReference type="NCBI Taxonomy" id="419650"/>
    <lineage>
        <taxon>Bacteria</taxon>
        <taxon>Bacillati</taxon>
        <taxon>Actinomycetota</taxon>
        <taxon>Actinomycetes</taxon>
        <taxon>Micrococcales</taxon>
        <taxon>Dermacoccaceae</taxon>
        <taxon>Calidifontibacter</taxon>
    </lineage>
</organism>
<evidence type="ECO:0000313" key="4">
    <source>
        <dbReference type="EMBL" id="REF31190.1"/>
    </source>
</evidence>
<keyword evidence="5" id="KW-1185">Reference proteome</keyword>
<reference evidence="4 5" key="1">
    <citation type="submission" date="2018-08" db="EMBL/GenBank/DDBJ databases">
        <title>Sequencing the genomes of 1000 actinobacteria strains.</title>
        <authorList>
            <person name="Klenk H.-P."/>
        </authorList>
    </citation>
    <scope>NUCLEOTIDE SEQUENCE [LARGE SCALE GENOMIC DNA]</scope>
    <source>
        <strain evidence="4 5">DSM 22967</strain>
    </source>
</reference>
<dbReference type="Gene3D" id="3.30.420.10">
    <property type="entry name" value="Ribonuclease H-like superfamily/Ribonuclease H"/>
    <property type="match status" value="1"/>
</dbReference>
<feature type="domain" description="Integrase catalytic" evidence="2">
    <location>
        <begin position="111"/>
        <end position="289"/>
    </location>
</feature>
<evidence type="ECO:0000313" key="5">
    <source>
        <dbReference type="Proteomes" id="UP000256253"/>
    </source>
</evidence>
<comment type="similarity">
    <text evidence="1">Belongs to the transposase IS21/IS408/IS1162 family.</text>
</comment>
<evidence type="ECO:0000313" key="3">
    <source>
        <dbReference type="EMBL" id="REF29076.1"/>
    </source>
</evidence>
<evidence type="ECO:0000259" key="2">
    <source>
        <dbReference type="PROSITE" id="PS50994"/>
    </source>
</evidence>
<dbReference type="InterPro" id="IPR036397">
    <property type="entry name" value="RNaseH_sf"/>
</dbReference>
<dbReference type="InterPro" id="IPR001584">
    <property type="entry name" value="Integrase_cat-core"/>
</dbReference>
<proteinExistence type="inferred from homology"/>
<dbReference type="PROSITE" id="PS50994">
    <property type="entry name" value="INTEGRASE"/>
    <property type="match status" value="1"/>
</dbReference>
<dbReference type="InterPro" id="IPR054353">
    <property type="entry name" value="IstA-like_C"/>
</dbReference>
<dbReference type="EMBL" id="QTUA01000001">
    <property type="protein sequence ID" value="REF29076.1"/>
    <property type="molecule type" value="Genomic_DNA"/>
</dbReference>
<dbReference type="NCBIfam" id="NF033546">
    <property type="entry name" value="transpos_IS21"/>
    <property type="match status" value="1"/>
</dbReference>
<sequence length="419" mass="46886">MLAVEDWAEIRRLHRAEGVPIKVIARSMGISKNTVRRALRAGGPPRYERVGRGSLVDAVEPRIRELLQVTPTMPATVVAERIGWEHSIRILRDRVSELRPVYLPPDPASRTVYEPGELAQFDFWFPAIELPVGYGQARTATRLPVMTTVTGYSRWSGGLLIPSREAEDLYAGWWQLVSTQLQGVPKMLVWDGEGAVGRWRARQPELTGDCQAFRGVLGTKVYICKPADPEAKGMLERLHDYLEKSFLPGRTFASPEDFNTQLAGFFVRANARRMRVLGCSPSDRVAADRAAMMPLPPVPPQVGWRKSMRLPRDYYVRVDSNDYSVHPAVIGRRIEIHADLDRVWATCAGEVVADHARVWAQHQTITEFDHAVAAKLLRRGRSDVLRSVAGAAMKDDAEVEVRSLGFYDKALGLVDGELS</sequence>
<dbReference type="Pfam" id="PF22483">
    <property type="entry name" value="Mu-transpos_C_2"/>
    <property type="match status" value="1"/>
</dbReference>
<dbReference type="AlphaFoldDB" id="A0A3D9UT80"/>
<dbReference type="GO" id="GO:0015074">
    <property type="term" value="P:DNA integration"/>
    <property type="evidence" value="ECO:0007669"/>
    <property type="project" value="InterPro"/>
</dbReference>
<dbReference type="GO" id="GO:0003676">
    <property type="term" value="F:nucleic acid binding"/>
    <property type="evidence" value="ECO:0007669"/>
    <property type="project" value="InterPro"/>
</dbReference>
<comment type="caution">
    <text evidence="4">The sequence shown here is derived from an EMBL/GenBank/DDBJ whole genome shotgun (WGS) entry which is preliminary data.</text>
</comment>
<dbReference type="SUPFAM" id="SSF53098">
    <property type="entry name" value="Ribonuclease H-like"/>
    <property type="match status" value="1"/>
</dbReference>
<accession>A0A3D9UT80</accession>
<protein>
    <submittedName>
        <fullName evidence="4">Transposase</fullName>
    </submittedName>
</protein>
<dbReference type="PANTHER" id="PTHR35004">
    <property type="entry name" value="TRANSPOSASE RV3428C-RELATED"/>
    <property type="match status" value="1"/>
</dbReference>
<dbReference type="RefSeq" id="WP_115921240.1">
    <property type="nucleotide sequence ID" value="NZ_QTUA01000001.1"/>
</dbReference>
<dbReference type="EMBL" id="QTUA01000001">
    <property type="protein sequence ID" value="REF31190.1"/>
    <property type="molecule type" value="Genomic_DNA"/>
</dbReference>
<gene>
    <name evidence="3" type="ORF">DFJ65_0002</name>
    <name evidence="4" type="ORF">DFJ65_2237</name>
</gene>
<dbReference type="OrthoDB" id="3204032at2"/>